<dbReference type="GO" id="GO:0003700">
    <property type="term" value="F:DNA-binding transcription factor activity"/>
    <property type="evidence" value="ECO:0007669"/>
    <property type="project" value="InterPro"/>
</dbReference>
<keyword evidence="4" id="KW-0539">Nucleus</keyword>
<dbReference type="STRING" id="5539.A0A3E2GUA5"/>
<protein>
    <recommendedName>
        <fullName evidence="6">BZIP domain-containing protein</fullName>
    </recommendedName>
</protein>
<feature type="domain" description="BZIP" evidence="6">
    <location>
        <begin position="171"/>
        <end position="234"/>
    </location>
</feature>
<sequence>MDMTSSNDFFPSAGVLDDSFAMDFGIDPTMTTSNNNFQPDFHSANATLPPSALDPNADLDSIFDTTVFDQSSSFASATANPSGDVWNTPDQSQQNFTNQQHTYHTPKSSSSDSSGDRDSSQSSNGDSPSTTSRTTRKRGRPTASQTEGNAAPVKKTRQRKKKKQPSKEEVENKRKKFLERNRLAASKCRSKRKDWTLALEQKNKELMVLHNQLVAEYEGLKTEIDCLKTQLMMHKSCNDGPVQKWLQMEAERAVENLRGSQPMSRTNSTGMDYSASRSSSLDYGARSPSLFSPTNRQYSMSAAGFRSGGGAAGALMRPPSAPSSQAMSRTGSGSSENSGAMSKRDSGVSDLDLPTPPNVKYELPPDEGYVTSPKPRMDNNTMDPRFVRFDLQQHYQMIAQFGPYLPQSMGLSPTDVINPAEFLAPEVL</sequence>
<feature type="non-terminal residue" evidence="7">
    <location>
        <position position="1"/>
    </location>
</feature>
<dbReference type="SMART" id="SM00338">
    <property type="entry name" value="BRLZ"/>
    <property type="match status" value="1"/>
</dbReference>
<evidence type="ECO:0000256" key="3">
    <source>
        <dbReference type="ARBA" id="ARBA00023163"/>
    </source>
</evidence>
<dbReference type="AlphaFoldDB" id="A0A3E2GUA5"/>
<proteinExistence type="predicted"/>
<dbReference type="PANTHER" id="PTHR19304">
    <property type="entry name" value="CYCLIC-AMP RESPONSE ELEMENT BINDING PROTEIN"/>
    <property type="match status" value="1"/>
</dbReference>
<feature type="compositionally biased region" description="Polar residues" evidence="5">
    <location>
        <begin position="322"/>
        <end position="340"/>
    </location>
</feature>
<dbReference type="InterPro" id="IPR051027">
    <property type="entry name" value="bZIP_transcription_factors"/>
</dbReference>
<dbReference type="Proteomes" id="UP000258309">
    <property type="component" value="Unassembled WGS sequence"/>
</dbReference>
<evidence type="ECO:0000313" key="7">
    <source>
        <dbReference type="EMBL" id="RFU24333.1"/>
    </source>
</evidence>
<feature type="region of interest" description="Disordered" evidence="5">
    <location>
        <begin position="74"/>
        <end position="173"/>
    </location>
</feature>
<evidence type="ECO:0000256" key="2">
    <source>
        <dbReference type="ARBA" id="ARBA00023015"/>
    </source>
</evidence>
<feature type="region of interest" description="Disordered" evidence="5">
    <location>
        <begin position="256"/>
        <end position="295"/>
    </location>
</feature>
<evidence type="ECO:0000256" key="5">
    <source>
        <dbReference type="SAM" id="MobiDB-lite"/>
    </source>
</evidence>
<feature type="non-terminal residue" evidence="7">
    <location>
        <position position="428"/>
    </location>
</feature>
<accession>A0A3E2GUA5</accession>
<feature type="compositionally biased region" description="Basic residues" evidence="5">
    <location>
        <begin position="154"/>
        <end position="164"/>
    </location>
</feature>
<evidence type="ECO:0000259" key="6">
    <source>
        <dbReference type="PROSITE" id="PS50217"/>
    </source>
</evidence>
<keyword evidence="3" id="KW-0804">Transcription</keyword>
<evidence type="ECO:0000313" key="8">
    <source>
        <dbReference type="Proteomes" id="UP000258309"/>
    </source>
</evidence>
<organism evidence="7 8">
    <name type="scientific">Scytalidium lignicola</name>
    <name type="common">Hyphomycete</name>
    <dbReference type="NCBI Taxonomy" id="5539"/>
    <lineage>
        <taxon>Eukaryota</taxon>
        <taxon>Fungi</taxon>
        <taxon>Dikarya</taxon>
        <taxon>Ascomycota</taxon>
        <taxon>Pezizomycotina</taxon>
        <taxon>Leotiomycetes</taxon>
        <taxon>Leotiomycetes incertae sedis</taxon>
        <taxon>Scytalidium</taxon>
    </lineage>
</organism>
<comment type="subcellular location">
    <subcellularLocation>
        <location evidence="1">Nucleus</location>
    </subcellularLocation>
</comment>
<reference evidence="7 8" key="1">
    <citation type="submission" date="2018-05" db="EMBL/GenBank/DDBJ databases">
        <title>Draft genome sequence of Scytalidium lignicola DSM 105466, a ubiquitous saprotrophic fungus.</title>
        <authorList>
            <person name="Buettner E."/>
            <person name="Gebauer A.M."/>
            <person name="Hofrichter M."/>
            <person name="Liers C."/>
            <person name="Kellner H."/>
        </authorList>
    </citation>
    <scope>NUCLEOTIDE SEQUENCE [LARGE SCALE GENOMIC DNA]</scope>
    <source>
        <strain evidence="7 8">DSM 105466</strain>
    </source>
</reference>
<keyword evidence="2" id="KW-0805">Transcription regulation</keyword>
<evidence type="ECO:0000256" key="4">
    <source>
        <dbReference type="ARBA" id="ARBA00023242"/>
    </source>
</evidence>
<dbReference type="PROSITE" id="PS50217">
    <property type="entry name" value="BZIP"/>
    <property type="match status" value="1"/>
</dbReference>
<dbReference type="SUPFAM" id="SSF57959">
    <property type="entry name" value="Leucine zipper domain"/>
    <property type="match status" value="1"/>
</dbReference>
<dbReference type="EMBL" id="NCSJ02000463">
    <property type="protein sequence ID" value="RFU24333.1"/>
    <property type="molecule type" value="Genomic_DNA"/>
</dbReference>
<feature type="compositionally biased region" description="Low complexity" evidence="5">
    <location>
        <begin position="120"/>
        <end position="133"/>
    </location>
</feature>
<dbReference type="GO" id="GO:0005634">
    <property type="term" value="C:nucleus"/>
    <property type="evidence" value="ECO:0007669"/>
    <property type="project" value="UniProtKB-SubCell"/>
</dbReference>
<feature type="region of interest" description="Disordered" evidence="5">
    <location>
        <begin position="310"/>
        <end position="379"/>
    </location>
</feature>
<dbReference type="InterPro" id="IPR046347">
    <property type="entry name" value="bZIP_sf"/>
</dbReference>
<dbReference type="OrthoDB" id="295274at2759"/>
<keyword evidence="8" id="KW-1185">Reference proteome</keyword>
<gene>
    <name evidence="7" type="ORF">B7463_g12008</name>
</gene>
<dbReference type="Pfam" id="PF00170">
    <property type="entry name" value="bZIP_1"/>
    <property type="match status" value="1"/>
</dbReference>
<feature type="compositionally biased region" description="Polar residues" evidence="5">
    <location>
        <begin position="88"/>
        <end position="107"/>
    </location>
</feature>
<name>A0A3E2GUA5_SCYLI</name>
<dbReference type="CDD" id="cd14687">
    <property type="entry name" value="bZIP_ATF2"/>
    <property type="match status" value="1"/>
</dbReference>
<feature type="compositionally biased region" description="Polar residues" evidence="5">
    <location>
        <begin position="258"/>
        <end position="281"/>
    </location>
</feature>
<dbReference type="Gene3D" id="1.20.5.170">
    <property type="match status" value="1"/>
</dbReference>
<evidence type="ECO:0000256" key="1">
    <source>
        <dbReference type="ARBA" id="ARBA00004123"/>
    </source>
</evidence>
<dbReference type="InterPro" id="IPR004827">
    <property type="entry name" value="bZIP"/>
</dbReference>
<comment type="caution">
    <text evidence="7">The sequence shown here is derived from an EMBL/GenBank/DDBJ whole genome shotgun (WGS) entry which is preliminary data.</text>
</comment>